<dbReference type="EMBL" id="JACAZH010000007">
    <property type="protein sequence ID" value="KAF7364005.1"/>
    <property type="molecule type" value="Genomic_DNA"/>
</dbReference>
<protein>
    <submittedName>
        <fullName evidence="2">Uncharacterized protein</fullName>
    </submittedName>
</protein>
<keyword evidence="1" id="KW-0812">Transmembrane</keyword>
<keyword evidence="3" id="KW-1185">Reference proteome</keyword>
<accession>A0A8H6YMS8</accession>
<sequence length="388" mass="43520">MSDFDAAGKLSEVSPHWYVQLQDVQVPQVKFHELSWREAITQRLLCFLAPTTSRVYTDKNRYFHERFADQVREYSTTRKQIKQLFLVHRSHRLSQLHEICNRLGLPEPPAQWDDEVDHVHRFLEVAEGKAPVSTAFVNQSRAYQVVQPTLDHAAERELSAKDIELLDQYCESIKRTRMLKSHMAEIEEDLANYAFLLHTQATAELTCFRGFRDWCQVMAQLTSGLSNSLIGISTLGAGLVYSTVFGATRGDVVVASSSPLSSKSFYNPAPAYKRSAGLPVNNSGRSFLPYVCLYRPSLSPPPLTILNLTVFFLKSDPDDPIPNPPDTPAPGIIAFAFTGFIFILIITGVLLTIAARAFTTLKGIRAIVADMYGSTTNHRDALQNWLPV</sequence>
<dbReference type="OrthoDB" id="2679843at2759"/>
<evidence type="ECO:0000313" key="3">
    <source>
        <dbReference type="Proteomes" id="UP000623467"/>
    </source>
</evidence>
<name>A0A8H6YMS8_9AGAR</name>
<reference evidence="2" key="1">
    <citation type="submission" date="2020-05" db="EMBL/GenBank/DDBJ databases">
        <title>Mycena genomes resolve the evolution of fungal bioluminescence.</title>
        <authorList>
            <person name="Tsai I.J."/>
        </authorList>
    </citation>
    <scope>NUCLEOTIDE SEQUENCE</scope>
    <source>
        <strain evidence="2">160909Yilan</strain>
    </source>
</reference>
<feature type="transmembrane region" description="Helical" evidence="1">
    <location>
        <begin position="332"/>
        <end position="355"/>
    </location>
</feature>
<evidence type="ECO:0000256" key="1">
    <source>
        <dbReference type="SAM" id="Phobius"/>
    </source>
</evidence>
<evidence type="ECO:0000313" key="2">
    <source>
        <dbReference type="EMBL" id="KAF7364005.1"/>
    </source>
</evidence>
<comment type="caution">
    <text evidence="2">The sequence shown here is derived from an EMBL/GenBank/DDBJ whole genome shotgun (WGS) entry which is preliminary data.</text>
</comment>
<keyword evidence="1" id="KW-0472">Membrane</keyword>
<organism evidence="2 3">
    <name type="scientific">Mycena sanguinolenta</name>
    <dbReference type="NCBI Taxonomy" id="230812"/>
    <lineage>
        <taxon>Eukaryota</taxon>
        <taxon>Fungi</taxon>
        <taxon>Dikarya</taxon>
        <taxon>Basidiomycota</taxon>
        <taxon>Agaricomycotina</taxon>
        <taxon>Agaricomycetes</taxon>
        <taxon>Agaricomycetidae</taxon>
        <taxon>Agaricales</taxon>
        <taxon>Marasmiineae</taxon>
        <taxon>Mycenaceae</taxon>
        <taxon>Mycena</taxon>
    </lineage>
</organism>
<keyword evidence="1" id="KW-1133">Transmembrane helix</keyword>
<proteinExistence type="predicted"/>
<dbReference type="AlphaFoldDB" id="A0A8H6YMS8"/>
<dbReference type="Proteomes" id="UP000623467">
    <property type="component" value="Unassembled WGS sequence"/>
</dbReference>
<gene>
    <name evidence="2" type="ORF">MSAN_01059200</name>
</gene>